<name>A0A1F4S1Y6_UNCSA</name>
<accession>A0A1F4S1Y6</accession>
<evidence type="ECO:0000313" key="1">
    <source>
        <dbReference type="EMBL" id="OGC14442.1"/>
    </source>
</evidence>
<dbReference type="EMBL" id="MEUA01000037">
    <property type="protein sequence ID" value="OGC14442.1"/>
    <property type="molecule type" value="Genomic_DNA"/>
</dbReference>
<dbReference type="SUPFAM" id="SSF48371">
    <property type="entry name" value="ARM repeat"/>
    <property type="match status" value="1"/>
</dbReference>
<protein>
    <submittedName>
        <fullName evidence="1">Uncharacterized protein</fullName>
    </submittedName>
</protein>
<gene>
    <name evidence="1" type="ORF">A2290_08455</name>
</gene>
<evidence type="ECO:0000313" key="2">
    <source>
        <dbReference type="Proteomes" id="UP000177905"/>
    </source>
</evidence>
<reference evidence="1 2" key="1">
    <citation type="journal article" date="2016" name="Nat. Commun.">
        <title>Thousands of microbial genomes shed light on interconnected biogeochemical processes in an aquifer system.</title>
        <authorList>
            <person name="Anantharaman K."/>
            <person name="Brown C.T."/>
            <person name="Hug L.A."/>
            <person name="Sharon I."/>
            <person name="Castelle C.J."/>
            <person name="Probst A.J."/>
            <person name="Thomas B.C."/>
            <person name="Singh A."/>
            <person name="Wilkins M.J."/>
            <person name="Karaoz U."/>
            <person name="Brodie E.L."/>
            <person name="Williams K.H."/>
            <person name="Hubbard S.S."/>
            <person name="Banfield J.F."/>
        </authorList>
    </citation>
    <scope>NUCLEOTIDE SEQUENCE [LARGE SCALE GENOMIC DNA]</scope>
</reference>
<proteinExistence type="predicted"/>
<dbReference type="Proteomes" id="UP000177905">
    <property type="component" value="Unassembled WGS sequence"/>
</dbReference>
<dbReference type="AlphaFoldDB" id="A0A1F4S1Y6"/>
<organism evidence="1 2">
    <name type="scientific">candidate division WOR-1 bacterium RIFOXYB2_FULL_36_35</name>
    <dbReference type="NCBI Taxonomy" id="1802578"/>
    <lineage>
        <taxon>Bacteria</taxon>
        <taxon>Bacillati</taxon>
        <taxon>Saganbacteria</taxon>
    </lineage>
</organism>
<sequence length="484" mass="57213">MKTSKIDQFKAELSRIEKYAKAKNIEQLRLSLHDFYKLPLHEYGQENSQTVADLWDKFFSLMLKLIRWDDIQIKNSAFHNIKIGLWSEKLSNRIDTHFNKILPVFGVIFEEKQEWFLEFFDYFIYFLETPHPLINKWLNDIEKGKTAPHLQKNYIEAAKIFYFYPKKTWDEAKYFLFSALDHSDILVRAYAAKVLGMWYYNHATENLSPSLKETIKYLTEREINRPGIAGPFISEYYLNMEIELFEKESGLNIKEWIFEILEKRKTAEPDTLPCSNGLDFYSHEIFSTREELLHLIKIGQIAIAQESAGDNNLDFKKILLEIKDHDDPKVIRDVSFALASYYKTIHPKGQKLGMVKVFNHLPNIEIILLNFDINTASYWHSILISPKKPKDNFTDKKAWELIEWLLPPSIRGKELHRSPWDDEQLKQVAPKYPWTYVTYTNRASIRLDGSNSDKIWKKITINSILPLFLWDPETLLNFEILPQI</sequence>
<dbReference type="InterPro" id="IPR016024">
    <property type="entry name" value="ARM-type_fold"/>
</dbReference>
<comment type="caution">
    <text evidence="1">The sequence shown here is derived from an EMBL/GenBank/DDBJ whole genome shotgun (WGS) entry which is preliminary data.</text>
</comment>